<dbReference type="EMBL" id="CADCXN010000024">
    <property type="protein sequence ID" value="CAA9889649.1"/>
    <property type="molecule type" value="Genomic_DNA"/>
</dbReference>
<dbReference type="Gene3D" id="1.10.10.2910">
    <property type="match status" value="1"/>
</dbReference>
<protein>
    <recommendedName>
        <fullName evidence="1">IrrE N-terminal-like domain-containing protein</fullName>
    </recommendedName>
</protein>
<name>A0A8S0WHA2_9GAMM</name>
<dbReference type="InterPro" id="IPR010359">
    <property type="entry name" value="IrrE_HExxH"/>
</dbReference>
<dbReference type="AlphaFoldDB" id="A0A8S0WHA2"/>
<keyword evidence="3" id="KW-1185">Reference proteome</keyword>
<feature type="domain" description="IrrE N-terminal-like" evidence="1">
    <location>
        <begin position="166"/>
        <end position="205"/>
    </location>
</feature>
<comment type="caution">
    <text evidence="2">The sequence shown here is derived from an EMBL/GenBank/DDBJ whole genome shotgun (WGS) entry which is preliminary data.</text>
</comment>
<sequence>MDDLNNKDERSLLTQLLEDSKLYKEGKNFKELLDFVNSLSNFAPFNVFLLHIQKPGLMFAASEHDWKKRFNRTLKEGARPLLILWPFAPVALVYDVKDTEGDDLPVDVAQAFRATGGMTAERIQAFIKKLMRLGIDTKLIEYGEWHAGHIKRPEHDLKVINQPMQEKEKPNYLIRLNKNHDANVQFATLAHELAHLYLGHLGADKCLKIPERLNKSLNAKELEAESVCYIVCHRNNVKPNSEAYLTNFVDNKLQAKNMDLYALLKAAGQIETILNLVEHTSFKD</sequence>
<dbReference type="Pfam" id="PF06114">
    <property type="entry name" value="Peptidase_M78"/>
    <property type="match status" value="1"/>
</dbReference>
<proteinExistence type="predicted"/>
<evidence type="ECO:0000313" key="3">
    <source>
        <dbReference type="Proteomes" id="UP000494216"/>
    </source>
</evidence>
<organism evidence="2 3">
    <name type="scientific">Candidatus Methylobacter favarea</name>
    <dbReference type="NCBI Taxonomy" id="2707345"/>
    <lineage>
        <taxon>Bacteria</taxon>
        <taxon>Pseudomonadati</taxon>
        <taxon>Pseudomonadota</taxon>
        <taxon>Gammaproteobacteria</taxon>
        <taxon>Methylococcales</taxon>
        <taxon>Methylococcaceae</taxon>
        <taxon>Methylobacter</taxon>
    </lineage>
</organism>
<evidence type="ECO:0000259" key="1">
    <source>
        <dbReference type="Pfam" id="PF06114"/>
    </source>
</evidence>
<gene>
    <name evidence="2" type="ORF">METHB2_120008</name>
</gene>
<reference evidence="2 3" key="1">
    <citation type="submission" date="2020-02" db="EMBL/GenBank/DDBJ databases">
        <authorList>
            <person name="Hogendoorn C."/>
        </authorList>
    </citation>
    <scope>NUCLEOTIDE SEQUENCE [LARGE SCALE GENOMIC DNA]</scope>
    <source>
        <strain evidence="2">METHB21</strain>
    </source>
</reference>
<evidence type="ECO:0000313" key="2">
    <source>
        <dbReference type="EMBL" id="CAA9889649.1"/>
    </source>
</evidence>
<accession>A0A8S0WHA2</accession>
<dbReference type="Proteomes" id="UP000494216">
    <property type="component" value="Unassembled WGS sequence"/>
</dbReference>
<dbReference type="RefSeq" id="WP_174624640.1">
    <property type="nucleotide sequence ID" value="NZ_CADCXN010000024.1"/>
</dbReference>